<comment type="caution">
    <text evidence="1">The sequence shown here is derived from an EMBL/GenBank/DDBJ whole genome shotgun (WGS) entry which is preliminary data.</text>
</comment>
<organism evidence="1 2">
    <name type="scientific">Streptomyces inhibens</name>
    <dbReference type="NCBI Taxonomy" id="2293571"/>
    <lineage>
        <taxon>Bacteria</taxon>
        <taxon>Bacillati</taxon>
        <taxon>Actinomycetota</taxon>
        <taxon>Actinomycetes</taxon>
        <taxon>Kitasatosporales</taxon>
        <taxon>Streptomycetaceae</taxon>
        <taxon>Streptomyces</taxon>
    </lineage>
</organism>
<keyword evidence="2" id="KW-1185">Reference proteome</keyword>
<dbReference type="OrthoDB" id="6400421at2"/>
<dbReference type="RefSeq" id="WP_128512640.1">
    <property type="nucleotide sequence ID" value="NZ_QUAC01000485.1"/>
</dbReference>
<reference evidence="1 2" key="1">
    <citation type="submission" date="2018-08" db="EMBL/GenBank/DDBJ databases">
        <title>Streptomyces NEAU-D10 sp. nov., a novel Actinomycete isolated from soil.</title>
        <authorList>
            <person name="Jin L."/>
        </authorList>
    </citation>
    <scope>NUCLEOTIDE SEQUENCE [LARGE SCALE GENOMIC DNA]</scope>
    <source>
        <strain evidence="1 2">NEAU-D10</strain>
    </source>
</reference>
<accession>A0A371PPI9</accession>
<proteinExistence type="predicted"/>
<gene>
    <name evidence="1" type="ORF">DY245_43605</name>
</gene>
<dbReference type="Proteomes" id="UP000262477">
    <property type="component" value="Unassembled WGS sequence"/>
</dbReference>
<name>A0A371PPI9_STRIH</name>
<protein>
    <submittedName>
        <fullName evidence="1">Uncharacterized protein</fullName>
    </submittedName>
</protein>
<dbReference type="AlphaFoldDB" id="A0A371PPI9"/>
<dbReference type="EMBL" id="QUAC01000485">
    <property type="protein sequence ID" value="REK84427.1"/>
    <property type="molecule type" value="Genomic_DNA"/>
</dbReference>
<evidence type="ECO:0000313" key="1">
    <source>
        <dbReference type="EMBL" id="REK84427.1"/>
    </source>
</evidence>
<evidence type="ECO:0000313" key="2">
    <source>
        <dbReference type="Proteomes" id="UP000262477"/>
    </source>
</evidence>
<sequence>MASFETHRQRIHDARLPVRARHAALRTCVVSFAPYGFRATYHHLCRSARIPVELEEDPASLIRAVEELHAARRLWLADEAVFIARRRQEKAIGRRHRTAQGSWRDQGRGSQGSLAYCPDPEFHPTDLLPTVVERVLHSTVPATAASCVCRACGSDAGTTAWRSGYYLYQLCARCGVSLSSQQTDVDRVVLAARAERWKEIWRRTA</sequence>